<keyword evidence="2" id="KW-0285">Flavoprotein</keyword>
<evidence type="ECO:0000313" key="7">
    <source>
        <dbReference type="EMBL" id="MCB4821708.1"/>
    </source>
</evidence>
<dbReference type="EMBL" id="JAJAQI010000009">
    <property type="protein sequence ID" value="MCB4821708.1"/>
    <property type="molecule type" value="Genomic_DNA"/>
</dbReference>
<keyword evidence="4" id="KW-0521">NADP</keyword>
<evidence type="ECO:0000256" key="3">
    <source>
        <dbReference type="ARBA" id="ARBA00022643"/>
    </source>
</evidence>
<dbReference type="GO" id="GO:0050661">
    <property type="term" value="F:NADP binding"/>
    <property type="evidence" value="ECO:0007669"/>
    <property type="project" value="InterPro"/>
</dbReference>
<proteinExistence type="predicted"/>
<dbReference type="RefSeq" id="WP_226606832.1">
    <property type="nucleotide sequence ID" value="NZ_JAJAQI010000009.1"/>
</dbReference>
<keyword evidence="8" id="KW-1185">Reference proteome</keyword>
<evidence type="ECO:0000259" key="6">
    <source>
        <dbReference type="Pfam" id="PF00724"/>
    </source>
</evidence>
<dbReference type="Pfam" id="PF00724">
    <property type="entry name" value="Oxidored_FMN"/>
    <property type="match status" value="1"/>
</dbReference>
<dbReference type="GO" id="GO:0003959">
    <property type="term" value="F:NADPH dehydrogenase activity"/>
    <property type="evidence" value="ECO:0007669"/>
    <property type="project" value="InterPro"/>
</dbReference>
<dbReference type="InterPro" id="IPR044152">
    <property type="entry name" value="YqjM-like"/>
</dbReference>
<evidence type="ECO:0000256" key="1">
    <source>
        <dbReference type="ARBA" id="ARBA00001917"/>
    </source>
</evidence>
<comment type="caution">
    <text evidence="7">The sequence shown here is derived from an EMBL/GenBank/DDBJ whole genome shotgun (WGS) entry which is preliminary data.</text>
</comment>
<gene>
    <name evidence="7" type="ORF">LHA35_08185</name>
</gene>
<dbReference type="Gene3D" id="3.20.20.70">
    <property type="entry name" value="Aldolase class I"/>
    <property type="match status" value="1"/>
</dbReference>
<dbReference type="InterPro" id="IPR013785">
    <property type="entry name" value="Aldolase_TIM"/>
</dbReference>
<reference evidence="7" key="1">
    <citation type="submission" date="2021-10" db="EMBL/GenBank/DDBJ databases">
        <title>Roseicella aerolatum sp. nov., isolated from aerosols of e-waste dismantling site.</title>
        <authorList>
            <person name="Qin T."/>
        </authorList>
    </citation>
    <scope>NUCLEOTIDE SEQUENCE</scope>
    <source>
        <strain evidence="7">GB24</strain>
    </source>
</reference>
<evidence type="ECO:0000256" key="2">
    <source>
        <dbReference type="ARBA" id="ARBA00022630"/>
    </source>
</evidence>
<dbReference type="PANTHER" id="PTHR43303">
    <property type="entry name" value="NADPH DEHYDROGENASE C23G7.10C-RELATED"/>
    <property type="match status" value="1"/>
</dbReference>
<feature type="domain" description="NADH:flavin oxidoreductase/NADH oxidase N-terminal" evidence="6">
    <location>
        <begin position="19"/>
        <end position="361"/>
    </location>
</feature>
<keyword evidence="5" id="KW-0560">Oxidoreductase</keyword>
<evidence type="ECO:0000256" key="5">
    <source>
        <dbReference type="ARBA" id="ARBA00023002"/>
    </source>
</evidence>
<protein>
    <submittedName>
        <fullName evidence="7">NADH:flavin oxidoreductase/NADH oxidase</fullName>
    </submittedName>
</protein>
<dbReference type="SUPFAM" id="SSF51395">
    <property type="entry name" value="FMN-linked oxidoreductases"/>
    <property type="match status" value="1"/>
</dbReference>
<evidence type="ECO:0000313" key="8">
    <source>
        <dbReference type="Proteomes" id="UP001139311"/>
    </source>
</evidence>
<evidence type="ECO:0000256" key="4">
    <source>
        <dbReference type="ARBA" id="ARBA00022857"/>
    </source>
</evidence>
<sequence>MARGTLRANTVHGKPMPSLIEPVTLRGTTFRNRIAVPPMCQYSAENGIAQPWHMVQYGRFAVGGAGLVIIEATAVSPEGRITHGDLGIWSDAHARALAPIAAFMKSQGAVPGIQLGHAGRKASMQRPWYGNDPLGAEDLARGDHPWEIVAPSAIPLDEGWLMPRALDEAGLARIRDAFIAGAVRARDAGFEVVEIHMAHGYLLASFLSPITNRRNDAYGGDAAGRQRLPLEIARGVREVWPADRPVFVRISSVDGAEGGLTLEDQIGFARALKAVGVDVVDCSSGGIAGSATAAKGPPRTYGFQVPYARAIREQAGIATMAVGLIVDPHQAQQVLDEGGADLIAIGRQALEDPNWPQHAAATLLGGPAYEAWPKQHGWWLNVRQGSLSKLGPWRAA</sequence>
<keyword evidence="3" id="KW-0288">FMN</keyword>
<dbReference type="InterPro" id="IPR001155">
    <property type="entry name" value="OxRdtase_FMN_N"/>
</dbReference>
<dbReference type="PANTHER" id="PTHR43303:SF4">
    <property type="entry name" value="NADPH DEHYDROGENASE C23G7.10C-RELATED"/>
    <property type="match status" value="1"/>
</dbReference>
<dbReference type="GO" id="GO:0010181">
    <property type="term" value="F:FMN binding"/>
    <property type="evidence" value="ECO:0007669"/>
    <property type="project" value="InterPro"/>
</dbReference>
<accession>A0A9X1LA07</accession>
<dbReference type="AlphaFoldDB" id="A0A9X1LA07"/>
<comment type="cofactor">
    <cofactor evidence="1">
        <name>FMN</name>
        <dbReference type="ChEBI" id="CHEBI:58210"/>
    </cofactor>
</comment>
<dbReference type="CDD" id="cd02932">
    <property type="entry name" value="OYE_YqiM_FMN"/>
    <property type="match status" value="1"/>
</dbReference>
<name>A0A9X1LA07_9PROT</name>
<dbReference type="Proteomes" id="UP001139311">
    <property type="component" value="Unassembled WGS sequence"/>
</dbReference>
<organism evidence="7 8">
    <name type="scientific">Roseicella aerolata</name>
    <dbReference type="NCBI Taxonomy" id="2883479"/>
    <lineage>
        <taxon>Bacteria</taxon>
        <taxon>Pseudomonadati</taxon>
        <taxon>Pseudomonadota</taxon>
        <taxon>Alphaproteobacteria</taxon>
        <taxon>Acetobacterales</taxon>
        <taxon>Roseomonadaceae</taxon>
        <taxon>Roseicella</taxon>
    </lineage>
</organism>